<proteinExistence type="predicted"/>
<dbReference type="InterPro" id="IPR023346">
    <property type="entry name" value="Lysozyme-like_dom_sf"/>
</dbReference>
<accession>A0A3D2X297</accession>
<protein>
    <submittedName>
        <fullName evidence="1">Uncharacterized protein</fullName>
    </submittedName>
</protein>
<dbReference type="Gene3D" id="1.10.530.10">
    <property type="match status" value="1"/>
</dbReference>
<organism evidence="1 2">
    <name type="scientific">Lachnoclostridium phytofermentans</name>
    <dbReference type="NCBI Taxonomy" id="66219"/>
    <lineage>
        <taxon>Bacteria</taxon>
        <taxon>Bacillati</taxon>
        <taxon>Bacillota</taxon>
        <taxon>Clostridia</taxon>
        <taxon>Lachnospirales</taxon>
        <taxon>Lachnospiraceae</taxon>
    </lineage>
</organism>
<dbReference type="EMBL" id="DPVV01000041">
    <property type="protein sequence ID" value="HCL01014.1"/>
    <property type="molecule type" value="Genomic_DNA"/>
</dbReference>
<sequence>MWYFTTEICDYGSFLAVGDISTQKRELAGFLANISYETGGGTIGGEVQNNSLTGLYFNEGEGYIGSTAIGYKQRTGTNYLPEESGNQNKVAQMHNITVIGIIHYHNQQ</sequence>
<comment type="caution">
    <text evidence="1">The sequence shown here is derived from an EMBL/GenBank/DDBJ whole genome shotgun (WGS) entry which is preliminary data.</text>
</comment>
<reference evidence="1 2" key="1">
    <citation type="journal article" date="2018" name="Nat. Biotechnol.">
        <title>A standardized bacterial taxonomy based on genome phylogeny substantially revises the tree of life.</title>
        <authorList>
            <person name="Parks D.H."/>
            <person name="Chuvochina M."/>
            <person name="Waite D.W."/>
            <person name="Rinke C."/>
            <person name="Skarshewski A."/>
            <person name="Chaumeil P.A."/>
            <person name="Hugenholtz P."/>
        </authorList>
    </citation>
    <scope>NUCLEOTIDE SEQUENCE [LARGE SCALE GENOMIC DNA]</scope>
    <source>
        <strain evidence="1">UBA11728</strain>
    </source>
</reference>
<dbReference type="Proteomes" id="UP000262969">
    <property type="component" value="Unassembled WGS sequence"/>
</dbReference>
<name>A0A3D2X297_9FIRM</name>
<dbReference type="SUPFAM" id="SSF53955">
    <property type="entry name" value="Lysozyme-like"/>
    <property type="match status" value="1"/>
</dbReference>
<evidence type="ECO:0000313" key="1">
    <source>
        <dbReference type="EMBL" id="HCL01014.1"/>
    </source>
</evidence>
<gene>
    <name evidence="1" type="ORF">DHW61_01080</name>
</gene>
<evidence type="ECO:0000313" key="2">
    <source>
        <dbReference type="Proteomes" id="UP000262969"/>
    </source>
</evidence>
<dbReference type="AlphaFoldDB" id="A0A3D2X297"/>